<evidence type="ECO:0000259" key="10">
    <source>
        <dbReference type="Pfam" id="PF00137"/>
    </source>
</evidence>
<dbReference type="InterPro" id="IPR002379">
    <property type="entry name" value="ATPase_proteolipid_c-like_dom"/>
</dbReference>
<dbReference type="Pfam" id="PF00137">
    <property type="entry name" value="ATP-synt_C"/>
    <property type="match status" value="2"/>
</dbReference>
<evidence type="ECO:0000256" key="2">
    <source>
        <dbReference type="ARBA" id="ARBA00007296"/>
    </source>
</evidence>
<comment type="similarity">
    <text evidence="2 9">Belongs to the V-ATPase proteolipid subunit family.</text>
</comment>
<evidence type="ECO:0000256" key="7">
    <source>
        <dbReference type="ARBA" id="ARBA00023065"/>
    </source>
</evidence>
<feature type="transmembrane region" description="Helical" evidence="9">
    <location>
        <begin position="20"/>
        <end position="41"/>
    </location>
</feature>
<dbReference type="CDD" id="cd18175">
    <property type="entry name" value="ATP-synt_Vo_c_ATP6C_rpt1"/>
    <property type="match status" value="1"/>
</dbReference>
<evidence type="ECO:0000256" key="1">
    <source>
        <dbReference type="ARBA" id="ARBA00004141"/>
    </source>
</evidence>
<keyword evidence="7 9" id="KW-0406">Ion transport</keyword>
<keyword evidence="9" id="KW-0926">Vacuole</keyword>
<protein>
    <recommendedName>
        <fullName evidence="9">V-type proton ATPase proteolipid subunit</fullName>
    </recommendedName>
</protein>
<reference evidence="11" key="1">
    <citation type="submission" date="2021-01" db="EMBL/GenBank/DDBJ databases">
        <authorList>
            <person name="Corre E."/>
            <person name="Pelletier E."/>
            <person name="Niang G."/>
            <person name="Scheremetjew M."/>
            <person name="Finn R."/>
            <person name="Kale V."/>
            <person name="Holt S."/>
            <person name="Cochrane G."/>
            <person name="Meng A."/>
            <person name="Brown T."/>
            <person name="Cohen L."/>
        </authorList>
    </citation>
    <scope>NUCLEOTIDE SEQUENCE</scope>
    <source>
        <strain evidence="11">CCMP125</strain>
    </source>
</reference>
<evidence type="ECO:0000256" key="9">
    <source>
        <dbReference type="RuleBase" id="RU363060"/>
    </source>
</evidence>
<dbReference type="InterPro" id="IPR035921">
    <property type="entry name" value="F/V-ATP_Csub_sf"/>
</dbReference>
<evidence type="ECO:0000256" key="3">
    <source>
        <dbReference type="ARBA" id="ARBA00022448"/>
    </source>
</evidence>
<gene>
    <name evidence="11" type="ORF">APAL1065_LOCUS23193</name>
</gene>
<name>A0A7S3DVW5_9STRA</name>
<dbReference type="GO" id="GO:0046961">
    <property type="term" value="F:proton-transporting ATPase activity, rotational mechanism"/>
    <property type="evidence" value="ECO:0007669"/>
    <property type="project" value="InterPro"/>
</dbReference>
<evidence type="ECO:0000256" key="5">
    <source>
        <dbReference type="ARBA" id="ARBA00022781"/>
    </source>
</evidence>
<dbReference type="EMBL" id="HBHT01034494">
    <property type="protein sequence ID" value="CAD9987340.1"/>
    <property type="molecule type" value="Transcribed_RNA"/>
</dbReference>
<accession>A0A7S3DVW5</accession>
<keyword evidence="5 9" id="KW-0375">Hydrogen ion transport</keyword>
<keyword evidence="8 9" id="KW-0472">Membrane</keyword>
<feature type="domain" description="V-ATPase proteolipid subunit C-like" evidence="10">
    <location>
        <begin position="174"/>
        <end position="201"/>
    </location>
</feature>
<dbReference type="InterPro" id="IPR000245">
    <property type="entry name" value="ATPase_proteolipid_csu"/>
</dbReference>
<feature type="transmembrane region" description="Helical" evidence="9">
    <location>
        <begin position="103"/>
        <end position="127"/>
    </location>
</feature>
<feature type="transmembrane region" description="Helical" evidence="9">
    <location>
        <begin position="62"/>
        <end position="83"/>
    </location>
</feature>
<dbReference type="Gene3D" id="1.20.120.610">
    <property type="entry name" value="lithium bound rotor ring of v- atpase"/>
    <property type="match status" value="2"/>
</dbReference>
<comment type="subcellular location">
    <subcellularLocation>
        <location evidence="1">Membrane</location>
        <topology evidence="1">Multi-pass membrane protein</topology>
    </subcellularLocation>
    <subcellularLocation>
        <location evidence="9">Vacuole membrane</location>
        <topology evidence="9">Multi-pass membrane protein</topology>
    </subcellularLocation>
</comment>
<organism evidence="11">
    <name type="scientific">Entomoneis paludosa</name>
    <dbReference type="NCBI Taxonomy" id="265537"/>
    <lineage>
        <taxon>Eukaryota</taxon>
        <taxon>Sar</taxon>
        <taxon>Stramenopiles</taxon>
        <taxon>Ochrophyta</taxon>
        <taxon>Bacillariophyta</taxon>
        <taxon>Bacillariophyceae</taxon>
        <taxon>Bacillariophycidae</taxon>
        <taxon>Entomoneidaceae</taxon>
        <taxon>Entomoneis</taxon>
    </lineage>
</organism>
<keyword evidence="4 9" id="KW-0812">Transmembrane</keyword>
<dbReference type="PANTHER" id="PTHR10263">
    <property type="entry name" value="V-TYPE PROTON ATPASE PROTEOLIPID SUBUNIT"/>
    <property type="match status" value="1"/>
</dbReference>
<evidence type="ECO:0000256" key="6">
    <source>
        <dbReference type="ARBA" id="ARBA00022989"/>
    </source>
</evidence>
<sequence>MVDFAPSEEVAQCPSYAAALGYAGVAAAVCLSNWGSAIGTWKSGLSIVHTGIKHPASVMKNVIPIVMAGVIGIYGLIVGVILAQSINTPTNDRFNSYSTYTGLAHLCAGLCTGFSGLAAGLCIGIVGDYGIRAVGYRASQITLFPSDKEAAGYSTIPDQDEGGGGDDVSGSDDQNKLFVGMLIMLIFSEALALYGMIVALIVSQHSYSCQ</sequence>
<evidence type="ECO:0000256" key="8">
    <source>
        <dbReference type="ARBA" id="ARBA00023136"/>
    </source>
</evidence>
<dbReference type="CDD" id="cd18176">
    <property type="entry name" value="ATP-synt_Vo_c_ATP6C_rpt2"/>
    <property type="match status" value="1"/>
</dbReference>
<feature type="domain" description="V-ATPase proteolipid subunit C-like" evidence="10">
    <location>
        <begin position="24"/>
        <end position="82"/>
    </location>
</feature>
<dbReference type="AlphaFoldDB" id="A0A7S3DVW5"/>
<dbReference type="SUPFAM" id="SSF81333">
    <property type="entry name" value="F1F0 ATP synthase subunit C"/>
    <property type="match status" value="3"/>
</dbReference>
<evidence type="ECO:0000313" key="11">
    <source>
        <dbReference type="EMBL" id="CAD9987340.1"/>
    </source>
</evidence>
<feature type="transmembrane region" description="Helical" evidence="9">
    <location>
        <begin position="177"/>
        <end position="202"/>
    </location>
</feature>
<keyword evidence="6 9" id="KW-1133">Transmembrane helix</keyword>
<dbReference type="GO" id="GO:0005774">
    <property type="term" value="C:vacuolar membrane"/>
    <property type="evidence" value="ECO:0007669"/>
    <property type="project" value="UniProtKB-SubCell"/>
</dbReference>
<dbReference type="GO" id="GO:0033179">
    <property type="term" value="C:proton-transporting V-type ATPase, V0 domain"/>
    <property type="evidence" value="ECO:0007669"/>
    <property type="project" value="InterPro"/>
</dbReference>
<dbReference type="InterPro" id="IPR011555">
    <property type="entry name" value="ATPase_proteolipid_su_C_euk"/>
</dbReference>
<dbReference type="NCBIfam" id="TIGR01100">
    <property type="entry name" value="V_ATP_synt_C"/>
    <property type="match status" value="1"/>
</dbReference>
<proteinExistence type="inferred from homology"/>
<keyword evidence="3 9" id="KW-0813">Transport</keyword>
<evidence type="ECO:0000256" key="4">
    <source>
        <dbReference type="ARBA" id="ARBA00022692"/>
    </source>
</evidence>
<dbReference type="PRINTS" id="PR00122">
    <property type="entry name" value="VACATPASE"/>
</dbReference>